<evidence type="ECO:0000313" key="3">
    <source>
        <dbReference type="EMBL" id="TDH61076.1"/>
    </source>
</evidence>
<comment type="caution">
    <text evidence="3">The sequence shown here is derived from an EMBL/GenBank/DDBJ whole genome shotgun (WGS) entry which is preliminary data.</text>
</comment>
<feature type="compositionally biased region" description="Polar residues" evidence="1">
    <location>
        <begin position="1"/>
        <end position="12"/>
    </location>
</feature>
<sequence>MPITVDSSQWTGEQDDAPMAGPVVWGEFSEAAEVDRVAERLQAESWYRESLAAVAPQEAQPGAADNENQVDAPDDNPKGADRRNLRQNFVGIGTAATSMAAAGIVIATGGAALPAVAAAAAAGGAALAAGE</sequence>
<accession>A0A4R5QDP6</accession>
<evidence type="ECO:0000256" key="2">
    <source>
        <dbReference type="SAM" id="Phobius"/>
    </source>
</evidence>
<evidence type="ECO:0000256" key="1">
    <source>
        <dbReference type="SAM" id="MobiDB-lite"/>
    </source>
</evidence>
<reference evidence="3 4" key="1">
    <citation type="journal article" date="2016" name="J. Microbiol.">
        <title>Dankookia rubra gen. nov., sp. nov., an alphaproteobacterium isolated from sediment of a shallow stream.</title>
        <authorList>
            <person name="Kim W.H."/>
            <person name="Kim D.H."/>
            <person name="Kang K."/>
            <person name="Ahn T.Y."/>
        </authorList>
    </citation>
    <scope>NUCLEOTIDE SEQUENCE [LARGE SCALE GENOMIC DNA]</scope>
    <source>
        <strain evidence="3 4">JCM30602</strain>
    </source>
</reference>
<dbReference type="Proteomes" id="UP000295096">
    <property type="component" value="Unassembled WGS sequence"/>
</dbReference>
<keyword evidence="2" id="KW-0472">Membrane</keyword>
<name>A0A4R5QDP6_9PROT</name>
<organism evidence="3 4">
    <name type="scientific">Dankookia rubra</name>
    <dbReference type="NCBI Taxonomy" id="1442381"/>
    <lineage>
        <taxon>Bacteria</taxon>
        <taxon>Pseudomonadati</taxon>
        <taxon>Pseudomonadota</taxon>
        <taxon>Alphaproteobacteria</taxon>
        <taxon>Acetobacterales</taxon>
        <taxon>Roseomonadaceae</taxon>
        <taxon>Dankookia</taxon>
    </lineage>
</organism>
<feature type="transmembrane region" description="Helical" evidence="2">
    <location>
        <begin position="88"/>
        <end position="106"/>
    </location>
</feature>
<dbReference type="RefSeq" id="WP_133290072.1">
    <property type="nucleotide sequence ID" value="NZ_SMSJ01000026.1"/>
</dbReference>
<keyword evidence="2" id="KW-0812">Transmembrane</keyword>
<dbReference type="OrthoDB" id="7271940at2"/>
<feature type="region of interest" description="Disordered" evidence="1">
    <location>
        <begin position="54"/>
        <end position="83"/>
    </location>
</feature>
<proteinExistence type="predicted"/>
<gene>
    <name evidence="3" type="ORF">E2C06_18370</name>
</gene>
<feature type="region of interest" description="Disordered" evidence="1">
    <location>
        <begin position="1"/>
        <end position="22"/>
    </location>
</feature>
<dbReference type="AlphaFoldDB" id="A0A4R5QDP6"/>
<evidence type="ECO:0000313" key="4">
    <source>
        <dbReference type="Proteomes" id="UP000295096"/>
    </source>
</evidence>
<dbReference type="EMBL" id="SMSJ01000026">
    <property type="protein sequence ID" value="TDH61076.1"/>
    <property type="molecule type" value="Genomic_DNA"/>
</dbReference>
<keyword evidence="4" id="KW-1185">Reference proteome</keyword>
<feature type="non-terminal residue" evidence="3">
    <location>
        <position position="131"/>
    </location>
</feature>
<keyword evidence="2" id="KW-1133">Transmembrane helix</keyword>
<protein>
    <submittedName>
        <fullName evidence="3">Uncharacterized protein</fullName>
    </submittedName>
</protein>